<accession>A0ABY9DER4</accession>
<dbReference type="Proteomes" id="UP001227230">
    <property type="component" value="Chromosome 16"/>
</dbReference>
<evidence type="ECO:0000313" key="2">
    <source>
        <dbReference type="Proteomes" id="UP001227230"/>
    </source>
</evidence>
<evidence type="ECO:0000313" key="1">
    <source>
        <dbReference type="EMBL" id="WKA06244.1"/>
    </source>
</evidence>
<dbReference type="EMBL" id="CP126663">
    <property type="protein sequence ID" value="WKA06244.1"/>
    <property type="molecule type" value="Genomic_DNA"/>
</dbReference>
<dbReference type="PANTHER" id="PTHR47717:SF1">
    <property type="entry name" value="PEPTIDYL-PROLYL CIS-TRANS ISOMERASE FKBP19, CHLOROPLASTIC"/>
    <property type="match status" value="1"/>
</dbReference>
<dbReference type="PANTHER" id="PTHR47717">
    <property type="entry name" value="PEPTIDYL-PROLYL CIS-TRANS ISOMERASE FKBP19, CHLOROPLASTIC"/>
    <property type="match status" value="1"/>
</dbReference>
<gene>
    <name evidence="1" type="ORF">VitviT2T_024154</name>
</gene>
<organism evidence="1 2">
    <name type="scientific">Vitis vinifera</name>
    <name type="common">Grape</name>
    <dbReference type="NCBI Taxonomy" id="29760"/>
    <lineage>
        <taxon>Eukaryota</taxon>
        <taxon>Viridiplantae</taxon>
        <taxon>Streptophyta</taxon>
        <taxon>Embryophyta</taxon>
        <taxon>Tracheophyta</taxon>
        <taxon>Spermatophyta</taxon>
        <taxon>Magnoliopsida</taxon>
        <taxon>eudicotyledons</taxon>
        <taxon>Gunneridae</taxon>
        <taxon>Pentapetalae</taxon>
        <taxon>rosids</taxon>
        <taxon>Vitales</taxon>
        <taxon>Vitaceae</taxon>
        <taxon>Viteae</taxon>
        <taxon>Vitis</taxon>
    </lineage>
</organism>
<sequence>MSLLRSQQSISFCSSSEADDVVEVQTPTLFQLVLHLKGPLTHPLRLSCVKYSLFVDFFKWILSVLRGKNYGKMKTWLPDYTETTPGLQYKDLRVGSGPVVEMRELVMFCWTF</sequence>
<name>A0ABY9DER4_VITVI</name>
<reference evidence="1 2" key="1">
    <citation type="journal article" date="2023" name="Hortic Res">
        <title>The complete reference genome for grapevine (Vitis vinifera L.) genetics and breeding.</title>
        <authorList>
            <person name="Shi X."/>
            <person name="Cao S."/>
            <person name="Wang X."/>
            <person name="Huang S."/>
            <person name="Wang Y."/>
            <person name="Liu Z."/>
            <person name="Liu W."/>
            <person name="Leng X."/>
            <person name="Peng Y."/>
            <person name="Wang N."/>
            <person name="Wang Y."/>
            <person name="Ma Z."/>
            <person name="Xu X."/>
            <person name="Zhang F."/>
            <person name="Xue H."/>
            <person name="Zhong H."/>
            <person name="Wang Y."/>
            <person name="Zhang K."/>
            <person name="Velt A."/>
            <person name="Avia K."/>
            <person name="Holtgrawe D."/>
            <person name="Grimplet J."/>
            <person name="Matus J.T."/>
            <person name="Ware D."/>
            <person name="Wu X."/>
            <person name="Wang H."/>
            <person name="Liu C."/>
            <person name="Fang Y."/>
            <person name="Rustenholz C."/>
            <person name="Cheng Z."/>
            <person name="Xiao H."/>
            <person name="Zhou Y."/>
        </authorList>
    </citation>
    <scope>NUCLEOTIDE SEQUENCE [LARGE SCALE GENOMIC DNA]</scope>
    <source>
        <strain evidence="2">cv. Pinot noir / PN40024</strain>
        <tissue evidence="1">Leaf</tissue>
    </source>
</reference>
<protein>
    <submittedName>
        <fullName evidence="1">Uncharacterized protein</fullName>
    </submittedName>
</protein>
<dbReference type="InterPro" id="IPR044208">
    <property type="entry name" value="FKBP19-like"/>
</dbReference>
<proteinExistence type="predicted"/>
<keyword evidence="2" id="KW-1185">Reference proteome</keyword>